<dbReference type="Proteomes" id="UP001497516">
    <property type="component" value="Chromosome 1"/>
</dbReference>
<dbReference type="EMBL" id="OZ034813">
    <property type="protein sequence ID" value="CAL1355640.1"/>
    <property type="molecule type" value="Genomic_DNA"/>
</dbReference>
<evidence type="ECO:0000313" key="2">
    <source>
        <dbReference type="Proteomes" id="UP001497516"/>
    </source>
</evidence>
<keyword evidence="2" id="KW-1185">Reference proteome</keyword>
<accession>A0AAV2CIS8</accession>
<dbReference type="AlphaFoldDB" id="A0AAV2CIS8"/>
<name>A0AAV2CIS8_9ROSI</name>
<dbReference type="InterPro" id="IPR038765">
    <property type="entry name" value="Papain-like_cys_pep_sf"/>
</dbReference>
<evidence type="ECO:0000313" key="1">
    <source>
        <dbReference type="EMBL" id="CAL1355640.1"/>
    </source>
</evidence>
<protein>
    <recommendedName>
        <fullName evidence="3">Ubiquitin-like protease family profile domain-containing protein</fullName>
    </recommendedName>
</protein>
<dbReference type="SUPFAM" id="SSF54001">
    <property type="entry name" value="Cysteine proteinases"/>
    <property type="match status" value="1"/>
</dbReference>
<gene>
    <name evidence="1" type="ORF">LTRI10_LOCUS3389</name>
</gene>
<reference evidence="1 2" key="1">
    <citation type="submission" date="2024-04" db="EMBL/GenBank/DDBJ databases">
        <authorList>
            <person name="Fracassetti M."/>
        </authorList>
    </citation>
    <scope>NUCLEOTIDE SEQUENCE [LARGE SCALE GENOMIC DNA]</scope>
</reference>
<organism evidence="1 2">
    <name type="scientific">Linum trigynum</name>
    <dbReference type="NCBI Taxonomy" id="586398"/>
    <lineage>
        <taxon>Eukaryota</taxon>
        <taxon>Viridiplantae</taxon>
        <taxon>Streptophyta</taxon>
        <taxon>Embryophyta</taxon>
        <taxon>Tracheophyta</taxon>
        <taxon>Spermatophyta</taxon>
        <taxon>Magnoliopsida</taxon>
        <taxon>eudicotyledons</taxon>
        <taxon>Gunneridae</taxon>
        <taxon>Pentapetalae</taxon>
        <taxon>rosids</taxon>
        <taxon>fabids</taxon>
        <taxon>Malpighiales</taxon>
        <taxon>Linaceae</taxon>
        <taxon>Linum</taxon>
    </lineage>
</organism>
<evidence type="ECO:0008006" key="3">
    <source>
        <dbReference type="Google" id="ProtNLM"/>
    </source>
</evidence>
<proteinExistence type="predicted"/>
<sequence length="130" mass="15379">MNGKKSDWDSGPYKDMGEKLVKFVIAFCGWTDNRCINFDEFTWEIDLGFKQSNDTSCGVYALNFMEFWQGTRERGWKTLWDNDIYINMRRAECCRRLLLDEANLKLPYLTEQVEREELLQIASQFGSQYG</sequence>